<evidence type="ECO:0000313" key="1">
    <source>
        <dbReference type="EMBL" id="TPV35529.1"/>
    </source>
</evidence>
<dbReference type="Pfam" id="PF11013">
    <property type="entry name" value="DUF2851"/>
    <property type="match status" value="1"/>
</dbReference>
<protein>
    <submittedName>
        <fullName evidence="1">DUF2851 family protein</fullName>
    </submittedName>
</protein>
<dbReference type="AlphaFoldDB" id="A0A506PPM7"/>
<sequence>MQEDFIHFLWKFKKFDVLNVKTIDGKPLQIFDVGQHNHNSGPDFFNAKIKIGEQLWAGNVEIHLKSSDWYAHHHETDKAYDNVILHVVWAHDADIFRKNKSVVPTLELKNFVPSQLLKNYHQLFSAKKRWIPCENNFAEVDDFILDNWKERLYIERLERKSQQIDVLLNQTRQHWEEVLFRMLFRNFGLKVNADAFESVAKSIDFSIVRKLQSNPLELEALFLGQAGLLDATIEDAYFIQLKNTYKYLSQKFSLQNTAAAQVQFFRLRPSNFPTIRLVQLAQLYSEHYNLFSNVIATNRLTNFYELFQVGVSEYWKTHYTFQTSSTTSEKRLTKSFIDLLLINTIIPLKYCYNHQKGVLETEEIFELANAIKPEDNSIIKKFNSLKPVVKNAMDSQAFLQLKNNYCDSKKCLHCAIGCALITN</sequence>
<evidence type="ECO:0000313" key="2">
    <source>
        <dbReference type="Proteomes" id="UP000317332"/>
    </source>
</evidence>
<keyword evidence="2" id="KW-1185">Reference proteome</keyword>
<proteinExistence type="predicted"/>
<dbReference type="EMBL" id="VHIQ01000001">
    <property type="protein sequence ID" value="TPV35529.1"/>
    <property type="molecule type" value="Genomic_DNA"/>
</dbReference>
<name>A0A506PPM7_9FLAO</name>
<dbReference type="OrthoDB" id="1005072at2"/>
<accession>A0A506PPM7</accession>
<dbReference type="RefSeq" id="WP_140988539.1">
    <property type="nucleotide sequence ID" value="NZ_VHIQ01000001.1"/>
</dbReference>
<gene>
    <name evidence="1" type="ORF">FJ651_01045</name>
</gene>
<reference evidence="1 2" key="1">
    <citation type="submission" date="2019-06" db="EMBL/GenBank/DDBJ databases">
        <title>Flavobacteriaceae Paucihalobacterium erythroidium CWB-1, complete genome.</title>
        <authorList>
            <person name="Wu S."/>
        </authorList>
    </citation>
    <scope>NUCLEOTIDE SEQUENCE [LARGE SCALE GENOMIC DNA]</scope>
    <source>
        <strain evidence="1 2">CWB-1</strain>
    </source>
</reference>
<comment type="caution">
    <text evidence="1">The sequence shown here is derived from an EMBL/GenBank/DDBJ whole genome shotgun (WGS) entry which is preliminary data.</text>
</comment>
<dbReference type="Proteomes" id="UP000317332">
    <property type="component" value="Unassembled WGS sequence"/>
</dbReference>
<organism evidence="1 2">
    <name type="scientific">Paucihalobacter ruber</name>
    <dbReference type="NCBI Taxonomy" id="2567861"/>
    <lineage>
        <taxon>Bacteria</taxon>
        <taxon>Pseudomonadati</taxon>
        <taxon>Bacteroidota</taxon>
        <taxon>Flavobacteriia</taxon>
        <taxon>Flavobacteriales</taxon>
        <taxon>Flavobacteriaceae</taxon>
        <taxon>Paucihalobacter</taxon>
    </lineage>
</organism>
<dbReference type="InterPro" id="IPR021272">
    <property type="entry name" value="DUF2851"/>
</dbReference>